<dbReference type="KEGG" id="hvg:123448348"/>
<dbReference type="OrthoDB" id="1939285at2759"/>
<name>F2ECB7_HORVV</name>
<dbReference type="Gramene" id="HORVU.MOREX.r3.4HG0360730.1">
    <property type="protein sequence ID" value="HORVU.MOREX.r3.4HG0360730.1"/>
    <property type="gene ID" value="HORVU.MOREX.r3.4HG0360730"/>
</dbReference>
<keyword evidence="10" id="KW-1185">Reference proteome</keyword>
<reference evidence="10" key="2">
    <citation type="journal article" date="2012" name="Nature">
        <title>A physical, genetic and functional sequence assembly of the barley genome.</title>
        <authorList>
            <consortium name="The International Barley Genome Sequencing Consortium"/>
            <person name="Mayer K.F."/>
            <person name="Waugh R."/>
            <person name="Brown J.W."/>
            <person name="Schulman A."/>
            <person name="Langridge P."/>
            <person name="Platzer M."/>
            <person name="Fincher G.B."/>
            <person name="Muehlbauer G.J."/>
            <person name="Sato K."/>
            <person name="Close T.J."/>
            <person name="Wise R.P."/>
            <person name="Stein N."/>
        </authorList>
    </citation>
    <scope>NUCLEOTIDE SEQUENCE [LARGE SCALE GENOMIC DNA]</scope>
    <source>
        <strain evidence="10">cv. Morex</strain>
    </source>
</reference>
<reference evidence="9" key="4">
    <citation type="submission" date="2022-01" db="UniProtKB">
        <authorList>
            <consortium name="EnsemblPlants"/>
        </authorList>
    </citation>
    <scope>IDENTIFICATION</scope>
    <source>
        <strain evidence="9">subsp. vulgare</strain>
    </source>
</reference>
<evidence type="ECO:0000256" key="1">
    <source>
        <dbReference type="ARBA" id="ARBA00004245"/>
    </source>
</evidence>
<dbReference type="EnsemblPlants" id="HORVU.MOREX.r3.4HG0360730.1">
    <property type="protein sequence ID" value="HORVU.MOREX.r3.4HG0360730.1"/>
    <property type="gene ID" value="HORVU.MOREX.r3.4HG0360730"/>
</dbReference>
<dbReference type="GO" id="GO:0072657">
    <property type="term" value="P:protein localization to membrane"/>
    <property type="evidence" value="ECO:0000318"/>
    <property type="project" value="GO_Central"/>
</dbReference>
<feature type="domain" description="TPX2 C-terminal" evidence="7">
    <location>
        <begin position="227"/>
        <end position="296"/>
    </location>
</feature>
<evidence type="ECO:0000313" key="9">
    <source>
        <dbReference type="EnsemblPlants" id="HORVU.MOREX.r3.4HG0360730.1"/>
    </source>
</evidence>
<feature type="region of interest" description="Disordered" evidence="6">
    <location>
        <begin position="252"/>
        <end position="271"/>
    </location>
</feature>
<sequence>MEGECEEGAAANGLGGEDNIVVKARKEDVAVAAPVDVDGGDHVDLADGDAVVGSATAVAAPEEPARAPTKKVGSADAGGRKKGNVLNGKVVSASAAPRGKKPGLSQSASFPARGTTGIKKGGAMTSLAKQAKPEGKGAVPNGTAASSGRGMEKKANLAQMPPAHQSMPVKPESVDSTPNDTSSDVQESNENTAKPYRQSFPAEMEDDVHSTTSSTNTQRKNAAVSGFSFRLEERAEKRKEFLKKLEEKIHAKEIEQTNLQEKSKESQEAEIKRLRKSLTFKAAPMPSFYKEQPPKVELKKIAPTRARSPKLGRHKPTSSTAASVDGSVSCESLRRTTNPAKVNRGVENNKPRVTVQRLVTKVPSLASTTAKAETRPVATKQKTSKTKPKVSREKVQQLQENPVEPPPC</sequence>
<dbReference type="InterPro" id="IPR044833">
    <property type="entry name" value="WDL5/6"/>
</dbReference>
<reference evidence="9" key="3">
    <citation type="submission" date="2020-10" db="EMBL/GenBank/DDBJ databases">
        <authorList>
            <person name="Scholz U."/>
            <person name="Mascher M."/>
            <person name="Fiebig A."/>
        </authorList>
    </citation>
    <scope>NUCLEOTIDE SEQUENCE [LARGE SCALE GENOMIC DNA]</scope>
    <source>
        <strain evidence="9">cv. Morex</strain>
    </source>
</reference>
<feature type="compositionally biased region" description="Polar residues" evidence="6">
    <location>
        <begin position="210"/>
        <end position="220"/>
    </location>
</feature>
<comment type="subcellular location">
    <subcellularLocation>
        <location evidence="1">Cytoplasm</location>
        <location evidence="1">Cytoskeleton</location>
    </subcellularLocation>
</comment>
<accession>F2ECB7</accession>
<dbReference type="RefSeq" id="XP_044981119.1">
    <property type="nucleotide sequence ID" value="XM_045125184.1"/>
</dbReference>
<dbReference type="GO" id="GO:0008017">
    <property type="term" value="F:microtubule binding"/>
    <property type="evidence" value="ECO:0007669"/>
    <property type="project" value="InterPro"/>
</dbReference>
<evidence type="ECO:0000313" key="10">
    <source>
        <dbReference type="Proteomes" id="UP000011116"/>
    </source>
</evidence>
<dbReference type="AlphaFoldDB" id="F2ECB7"/>
<comment type="similarity">
    <text evidence="2">Belongs to the TPX2 family.</text>
</comment>
<dbReference type="HOGENOM" id="CLU_040103_1_0_1"/>
<evidence type="ECO:0000256" key="4">
    <source>
        <dbReference type="ARBA" id="ARBA00022701"/>
    </source>
</evidence>
<dbReference type="InterPro" id="IPR027329">
    <property type="entry name" value="TPX2_C"/>
</dbReference>
<keyword evidence="4" id="KW-0493">Microtubule</keyword>
<dbReference type="GeneID" id="123448348"/>
<dbReference type="SMR" id="F2ECB7"/>
<evidence type="ECO:0000256" key="5">
    <source>
        <dbReference type="ARBA" id="ARBA00023212"/>
    </source>
</evidence>
<dbReference type="Gramene" id="HORVU.MOREX.r2.4HG0300780.1">
    <property type="protein sequence ID" value="HORVU.MOREX.r2.4HG0300780.1"/>
    <property type="gene ID" value="HORVU.MOREX.r2.4HG0300780"/>
</dbReference>
<evidence type="ECO:0000256" key="3">
    <source>
        <dbReference type="ARBA" id="ARBA00022490"/>
    </source>
</evidence>
<evidence type="ECO:0000313" key="8">
    <source>
        <dbReference type="EMBL" id="BAK04989.1"/>
    </source>
</evidence>
<keyword evidence="5" id="KW-0206">Cytoskeleton</keyword>
<evidence type="ECO:0000256" key="2">
    <source>
        <dbReference type="ARBA" id="ARBA00005885"/>
    </source>
</evidence>
<gene>
    <name evidence="9" type="primary">LOC123448348</name>
</gene>
<evidence type="ECO:0000259" key="7">
    <source>
        <dbReference type="Pfam" id="PF06886"/>
    </source>
</evidence>
<dbReference type="PANTHER" id="PTHR31358">
    <property type="entry name" value="PROTEIN WVD2-LIKE 4"/>
    <property type="match status" value="1"/>
</dbReference>
<feature type="compositionally biased region" description="Polar residues" evidence="6">
    <location>
        <begin position="174"/>
        <end position="192"/>
    </location>
</feature>
<proteinExistence type="evidence at transcript level"/>
<dbReference type="Pfam" id="PF06886">
    <property type="entry name" value="TPX2"/>
    <property type="match status" value="1"/>
</dbReference>
<evidence type="ECO:0000256" key="6">
    <source>
        <dbReference type="SAM" id="MobiDB-lite"/>
    </source>
</evidence>
<feature type="region of interest" description="Disordered" evidence="6">
    <location>
        <begin position="285"/>
        <end position="408"/>
    </location>
</feature>
<dbReference type="EMBL" id="AK373792">
    <property type="protein sequence ID" value="BAK04989.1"/>
    <property type="molecule type" value="mRNA"/>
</dbReference>
<reference evidence="8" key="1">
    <citation type="journal article" date="2011" name="Plant Physiol.">
        <title>Comprehensive sequence analysis of 24,783 barley full-length cDNAs derived from 12 clone libraries.</title>
        <authorList>
            <person name="Matsumoto T."/>
            <person name="Tanaka T."/>
            <person name="Sakai H."/>
            <person name="Amano N."/>
            <person name="Kanamori H."/>
            <person name="Kurita K."/>
            <person name="Kikuta A."/>
            <person name="Kamiya K."/>
            <person name="Yamamoto M."/>
            <person name="Ikawa H."/>
            <person name="Fujii N."/>
            <person name="Hori K."/>
            <person name="Itoh T."/>
            <person name="Sato K."/>
        </authorList>
    </citation>
    <scope>NUCLEOTIDE SEQUENCE</scope>
</reference>
<dbReference type="GO" id="GO:0005874">
    <property type="term" value="C:microtubule"/>
    <property type="evidence" value="ECO:0007669"/>
    <property type="project" value="UniProtKB-KW"/>
</dbReference>
<dbReference type="PANTHER" id="PTHR31358:SF30">
    <property type="entry name" value="PROTEIN WVD2-LIKE 4"/>
    <property type="match status" value="1"/>
</dbReference>
<organism evidence="8">
    <name type="scientific">Hordeum vulgare subsp. vulgare</name>
    <name type="common">Domesticated barley</name>
    <dbReference type="NCBI Taxonomy" id="112509"/>
    <lineage>
        <taxon>Eukaryota</taxon>
        <taxon>Viridiplantae</taxon>
        <taxon>Streptophyta</taxon>
        <taxon>Embryophyta</taxon>
        <taxon>Tracheophyta</taxon>
        <taxon>Spermatophyta</taxon>
        <taxon>Magnoliopsida</taxon>
        <taxon>Liliopsida</taxon>
        <taxon>Poales</taxon>
        <taxon>Poaceae</taxon>
        <taxon>BOP clade</taxon>
        <taxon>Pooideae</taxon>
        <taxon>Triticodae</taxon>
        <taxon>Triticeae</taxon>
        <taxon>Hordeinae</taxon>
        <taxon>Hordeum</taxon>
    </lineage>
</organism>
<dbReference type="Proteomes" id="UP000011116">
    <property type="component" value="Chromosome 4H"/>
</dbReference>
<keyword evidence="3" id="KW-0963">Cytoplasm</keyword>
<feature type="compositionally biased region" description="Basic residues" evidence="6">
    <location>
        <begin position="307"/>
        <end position="316"/>
    </location>
</feature>
<feature type="region of interest" description="Disordered" evidence="6">
    <location>
        <begin position="57"/>
        <end position="231"/>
    </location>
</feature>
<protein>
    <submittedName>
        <fullName evidence="8">Predicted protein</fullName>
    </submittedName>
</protein>